<dbReference type="InterPro" id="IPR005913">
    <property type="entry name" value="dTDP_dehydrorham_reduct"/>
</dbReference>
<dbReference type="EMBL" id="CM001488">
    <property type="protein sequence ID" value="EIM64574.1"/>
    <property type="molecule type" value="Genomic_DNA"/>
</dbReference>
<evidence type="ECO:0000313" key="9">
    <source>
        <dbReference type="Proteomes" id="UP000005778"/>
    </source>
</evidence>
<dbReference type="HOGENOM" id="CLU_045518_1_0_7"/>
<dbReference type="AlphaFoldDB" id="I5B511"/>
<evidence type="ECO:0000256" key="3">
    <source>
        <dbReference type="ARBA" id="ARBA00012929"/>
    </source>
</evidence>
<dbReference type="GO" id="GO:0019305">
    <property type="term" value="P:dTDP-rhamnose biosynthetic process"/>
    <property type="evidence" value="ECO:0007669"/>
    <property type="project" value="UniProtKB-UniPathway"/>
</dbReference>
<name>I5B511_9BACT</name>
<dbReference type="RefSeq" id="WP_004074157.1">
    <property type="nucleotide sequence ID" value="NZ_CM001488.1"/>
</dbReference>
<dbReference type="NCBIfam" id="TIGR01214">
    <property type="entry name" value="rmlD"/>
    <property type="match status" value="1"/>
</dbReference>
<dbReference type="GO" id="GO:0005829">
    <property type="term" value="C:cytosol"/>
    <property type="evidence" value="ECO:0007669"/>
    <property type="project" value="TreeGrafter"/>
</dbReference>
<feature type="domain" description="RmlD-like substrate binding" evidence="7">
    <location>
        <begin position="1"/>
        <end position="285"/>
    </location>
</feature>
<gene>
    <name evidence="8" type="ORF">DespoDRAFT_02739</name>
</gene>
<reference evidence="8 9" key="1">
    <citation type="submission" date="2011-09" db="EMBL/GenBank/DDBJ databases">
        <authorList>
            <consortium name="US DOE Joint Genome Institute (JGI-PGF)"/>
            <person name="Lucas S."/>
            <person name="Han J."/>
            <person name="Lapidus A."/>
            <person name="Cheng J.-F."/>
            <person name="Goodwin L."/>
            <person name="Pitluck S."/>
            <person name="Peters L."/>
            <person name="Land M.L."/>
            <person name="Hauser L."/>
            <person name="Orellana R."/>
            <person name="Lovley D."/>
            <person name="Woyke T.J."/>
        </authorList>
    </citation>
    <scope>NUCLEOTIDE SEQUENCE [LARGE SCALE GENOMIC DNA]</scope>
    <source>
        <strain evidence="8 9">2ac9</strain>
    </source>
</reference>
<comment type="function">
    <text evidence="6">Catalyzes the reduction of dTDP-6-deoxy-L-lyxo-4-hexulose to yield dTDP-L-rhamnose.</text>
</comment>
<sequence length="286" mass="32127">MKILLFGAGGQLGWELQRTSPAGVDLDVVHHCDVDFRNEKSIKNSIIESNSDWIINAAAYTAVDKAESEENLANQLNHLAVAQIARTVRETHKKLVHISTDFIFDGNHSVPYLPDSPANPHSVYGKTKLDGEIAIKQILQEDFLIVRTAWLYSSHGNNFVKTMLRLMKERDELQVVGDQIGTPTWANGLAQCIWKAVGKDICGTLHWTDAGVASWYDFSVAIQEIALEFGILEKPVPISSIPSIQYPTPAKRPSFSVLDKTETWQKIEIIPVHWRVQLKNMMEELI</sequence>
<dbReference type="InterPro" id="IPR029903">
    <property type="entry name" value="RmlD-like-bd"/>
</dbReference>
<evidence type="ECO:0000313" key="8">
    <source>
        <dbReference type="EMBL" id="EIM64574.1"/>
    </source>
</evidence>
<dbReference type="OrthoDB" id="9803892at2"/>
<evidence type="ECO:0000256" key="5">
    <source>
        <dbReference type="ARBA" id="ARBA00048200"/>
    </source>
</evidence>
<comment type="similarity">
    <text evidence="2 6">Belongs to the dTDP-4-dehydrorhamnose reductase family.</text>
</comment>
<dbReference type="Gene3D" id="3.90.25.10">
    <property type="entry name" value="UDP-galactose 4-epimerase, domain 1"/>
    <property type="match status" value="1"/>
</dbReference>
<dbReference type="CDD" id="cd05254">
    <property type="entry name" value="dTDP_HR_like_SDR_e"/>
    <property type="match status" value="1"/>
</dbReference>
<comment type="pathway">
    <text evidence="1 6">Carbohydrate biosynthesis; dTDP-L-rhamnose biosynthesis.</text>
</comment>
<dbReference type="STRING" id="879212.DespoDRAFT_02739"/>
<dbReference type="PANTHER" id="PTHR10491">
    <property type="entry name" value="DTDP-4-DEHYDRORHAMNOSE REDUCTASE"/>
    <property type="match status" value="1"/>
</dbReference>
<proteinExistence type="inferred from homology"/>
<dbReference type="Pfam" id="PF04321">
    <property type="entry name" value="RmlD_sub_bind"/>
    <property type="match status" value="1"/>
</dbReference>
<dbReference type="InterPro" id="IPR036291">
    <property type="entry name" value="NAD(P)-bd_dom_sf"/>
</dbReference>
<dbReference type="Gene3D" id="3.40.50.720">
    <property type="entry name" value="NAD(P)-binding Rossmann-like Domain"/>
    <property type="match status" value="1"/>
</dbReference>
<dbReference type="Proteomes" id="UP000005778">
    <property type="component" value="Chromosome"/>
</dbReference>
<protein>
    <recommendedName>
        <fullName evidence="4 6">dTDP-4-dehydrorhamnose reductase</fullName>
        <ecNumber evidence="3 6">1.1.1.133</ecNumber>
    </recommendedName>
</protein>
<keyword evidence="6" id="KW-0560">Oxidoreductase</keyword>
<dbReference type="PANTHER" id="PTHR10491:SF4">
    <property type="entry name" value="METHIONINE ADENOSYLTRANSFERASE 2 SUBUNIT BETA"/>
    <property type="match status" value="1"/>
</dbReference>
<dbReference type="UniPathway" id="UPA00124"/>
<dbReference type="SUPFAM" id="SSF51735">
    <property type="entry name" value="NAD(P)-binding Rossmann-fold domains"/>
    <property type="match status" value="1"/>
</dbReference>
<evidence type="ECO:0000256" key="4">
    <source>
        <dbReference type="ARBA" id="ARBA00017099"/>
    </source>
</evidence>
<evidence type="ECO:0000256" key="1">
    <source>
        <dbReference type="ARBA" id="ARBA00004781"/>
    </source>
</evidence>
<evidence type="ECO:0000259" key="7">
    <source>
        <dbReference type="Pfam" id="PF04321"/>
    </source>
</evidence>
<reference evidence="8 9" key="2">
    <citation type="submission" date="2012-02" db="EMBL/GenBank/DDBJ databases">
        <title>Improved High-Quality Draft sequence of Desulfobacter postgatei 2ac9.</title>
        <authorList>
            <consortium name="US DOE Joint Genome Institute"/>
            <person name="Lucas S."/>
            <person name="Han J."/>
            <person name="Lapidus A."/>
            <person name="Cheng J.-F."/>
            <person name="Goodwin L."/>
            <person name="Pitluck S."/>
            <person name="Peters L."/>
            <person name="Ovchinnikova G."/>
            <person name="Held B."/>
            <person name="Detter J.C."/>
            <person name="Han C."/>
            <person name="Tapia R."/>
            <person name="Land M."/>
            <person name="Hauser L."/>
            <person name="Kyrpides N."/>
            <person name="Ivanova N."/>
            <person name="Pagani I."/>
            <person name="Orellana R."/>
            <person name="Lovley D."/>
            <person name="Woyke T."/>
        </authorList>
    </citation>
    <scope>NUCLEOTIDE SEQUENCE [LARGE SCALE GENOMIC DNA]</scope>
    <source>
        <strain evidence="8 9">2ac9</strain>
    </source>
</reference>
<evidence type="ECO:0000256" key="6">
    <source>
        <dbReference type="RuleBase" id="RU364082"/>
    </source>
</evidence>
<keyword evidence="9" id="KW-1185">Reference proteome</keyword>
<accession>I5B511</accession>
<keyword evidence="6" id="KW-0521">NADP</keyword>
<dbReference type="GO" id="GO:0008831">
    <property type="term" value="F:dTDP-4-dehydrorhamnose reductase activity"/>
    <property type="evidence" value="ECO:0007669"/>
    <property type="project" value="UniProtKB-EC"/>
</dbReference>
<comment type="catalytic activity">
    <reaction evidence="5">
        <text>dTDP-beta-L-rhamnose + NADP(+) = dTDP-4-dehydro-beta-L-rhamnose + NADPH + H(+)</text>
        <dbReference type="Rhea" id="RHEA:21796"/>
        <dbReference type="ChEBI" id="CHEBI:15378"/>
        <dbReference type="ChEBI" id="CHEBI:57510"/>
        <dbReference type="ChEBI" id="CHEBI:57783"/>
        <dbReference type="ChEBI" id="CHEBI:58349"/>
        <dbReference type="ChEBI" id="CHEBI:62830"/>
        <dbReference type="EC" id="1.1.1.133"/>
    </reaction>
</comment>
<dbReference type="EC" id="1.1.1.133" evidence="3 6"/>
<dbReference type="eggNOG" id="COG1091">
    <property type="taxonomic scope" value="Bacteria"/>
</dbReference>
<evidence type="ECO:0000256" key="2">
    <source>
        <dbReference type="ARBA" id="ARBA00010944"/>
    </source>
</evidence>
<organism evidence="8 9">
    <name type="scientific">Desulfobacter postgatei 2ac9</name>
    <dbReference type="NCBI Taxonomy" id="879212"/>
    <lineage>
        <taxon>Bacteria</taxon>
        <taxon>Pseudomonadati</taxon>
        <taxon>Thermodesulfobacteriota</taxon>
        <taxon>Desulfobacteria</taxon>
        <taxon>Desulfobacterales</taxon>
        <taxon>Desulfobacteraceae</taxon>
        <taxon>Desulfobacter</taxon>
    </lineage>
</organism>